<dbReference type="GO" id="GO:0016747">
    <property type="term" value="F:acyltransferase activity, transferring groups other than amino-acyl groups"/>
    <property type="evidence" value="ECO:0007669"/>
    <property type="project" value="InterPro"/>
</dbReference>
<dbReference type="RefSeq" id="WP_015828072.1">
    <property type="nucleotide sequence ID" value="NC_012982.1"/>
</dbReference>
<dbReference type="KEGG" id="hba:Hbal_2242"/>
<feature type="transmembrane region" description="Helical" evidence="1">
    <location>
        <begin position="342"/>
        <end position="361"/>
    </location>
</feature>
<dbReference type="STRING" id="582402.Hbal_2242"/>
<evidence type="ECO:0000313" key="3">
    <source>
        <dbReference type="EMBL" id="ACT59922.1"/>
    </source>
</evidence>
<keyword evidence="1" id="KW-1133">Transmembrane helix</keyword>
<evidence type="ECO:0000313" key="4">
    <source>
        <dbReference type="Proteomes" id="UP000002745"/>
    </source>
</evidence>
<accession>C6XMK8</accession>
<dbReference type="HOGENOM" id="CLU_036182_0_0_5"/>
<keyword evidence="1" id="KW-0812">Transmembrane</keyword>
<evidence type="ECO:0000256" key="1">
    <source>
        <dbReference type="SAM" id="Phobius"/>
    </source>
</evidence>
<feature type="transmembrane region" description="Helical" evidence="1">
    <location>
        <begin position="146"/>
        <end position="166"/>
    </location>
</feature>
<evidence type="ECO:0000259" key="2">
    <source>
        <dbReference type="Pfam" id="PF01757"/>
    </source>
</evidence>
<feature type="transmembrane region" description="Helical" evidence="1">
    <location>
        <begin position="286"/>
        <end position="305"/>
    </location>
</feature>
<dbReference type="PANTHER" id="PTHR36927:SF3">
    <property type="entry name" value="GLUCANS BIOSYNTHESIS PROTEIN C"/>
    <property type="match status" value="1"/>
</dbReference>
<dbReference type="eggNOG" id="COG1835">
    <property type="taxonomic scope" value="Bacteria"/>
</dbReference>
<name>C6XMK8_HIRBI</name>
<dbReference type="OrthoDB" id="9809782at2"/>
<dbReference type="InterPro" id="IPR002656">
    <property type="entry name" value="Acyl_transf_3_dom"/>
</dbReference>
<gene>
    <name evidence="3" type="ordered locus">Hbal_2242</name>
</gene>
<dbReference type="Proteomes" id="UP000002745">
    <property type="component" value="Chromosome"/>
</dbReference>
<dbReference type="PANTHER" id="PTHR36927">
    <property type="entry name" value="BLR4337 PROTEIN"/>
    <property type="match status" value="1"/>
</dbReference>
<keyword evidence="1" id="KW-0472">Membrane</keyword>
<organism evidence="3 4">
    <name type="scientific">Hirschia baltica (strain ATCC 49814 / DSM 5838 / IFAM 1418)</name>
    <dbReference type="NCBI Taxonomy" id="582402"/>
    <lineage>
        <taxon>Bacteria</taxon>
        <taxon>Pseudomonadati</taxon>
        <taxon>Pseudomonadota</taxon>
        <taxon>Alphaproteobacteria</taxon>
        <taxon>Hyphomonadales</taxon>
        <taxon>Hyphomonadaceae</taxon>
        <taxon>Hirschia</taxon>
    </lineage>
</organism>
<feature type="transmembrane region" description="Helical" evidence="1">
    <location>
        <begin position="317"/>
        <end position="336"/>
    </location>
</feature>
<feature type="transmembrane region" description="Helical" evidence="1">
    <location>
        <begin position="55"/>
        <end position="75"/>
    </location>
</feature>
<protein>
    <recommendedName>
        <fullName evidence="2">Acyltransferase 3 domain-containing protein</fullName>
    </recommendedName>
</protein>
<proteinExistence type="predicted"/>
<sequence>MTATSYTRRYDLDWLRVIAFALLIFYHVGMFYVSWDWHVKSQYASTSAEWLMELLNPWRLALLFFISGVALRFAADKMSLSSLLGRRIYRLGLPMVFGMAVIVMPQSYFQMRQAGLIEQGMLHYWQHIYLNFNDPLPLTTPTWNHLWYVIYLLVYSLILTPIYALLKHFSTRINLPSIHQQPIILGLSLLVIIPLPFILFSIFLDPLFPTTHALSDDWANHAHRFTIFLIGFSVAKSSLFWRAISRSWKFWGVGVLALVIWANAMIEGLIPTPSFMSDNLEDSLEVYYAWGVIVTLLGAAQHYLNKPSTILTYLNQAIFPYFILHQTLIISAGYILTQLNLGIWAEFAGVLVITTAGCLLLERIIRYIKPIRPLFGLN</sequence>
<feature type="transmembrane region" description="Helical" evidence="1">
    <location>
        <begin position="12"/>
        <end position="35"/>
    </location>
</feature>
<feature type="transmembrane region" description="Helical" evidence="1">
    <location>
        <begin position="182"/>
        <end position="204"/>
    </location>
</feature>
<feature type="transmembrane region" description="Helical" evidence="1">
    <location>
        <begin position="224"/>
        <end position="241"/>
    </location>
</feature>
<reference evidence="4" key="1">
    <citation type="journal article" date="2011" name="J. Bacteriol.">
        <title>Genome sequences of eight morphologically diverse alphaproteobacteria.</title>
        <authorList>
            <consortium name="US DOE Joint Genome Institute"/>
            <person name="Brown P.J."/>
            <person name="Kysela D.T."/>
            <person name="Buechlein A."/>
            <person name="Hemmerich C."/>
            <person name="Brun Y.V."/>
        </authorList>
    </citation>
    <scope>NUCLEOTIDE SEQUENCE [LARGE SCALE GENOMIC DNA]</scope>
    <source>
        <strain evidence="4">ATCC 49814 / DSM 5838 / IFAM 1418</strain>
    </source>
</reference>
<dbReference type="Pfam" id="PF01757">
    <property type="entry name" value="Acyl_transf_3"/>
    <property type="match status" value="1"/>
</dbReference>
<feature type="domain" description="Acyltransferase 3" evidence="2">
    <location>
        <begin position="10"/>
        <end position="362"/>
    </location>
</feature>
<keyword evidence="4" id="KW-1185">Reference proteome</keyword>
<feature type="transmembrane region" description="Helical" evidence="1">
    <location>
        <begin position="248"/>
        <end position="266"/>
    </location>
</feature>
<dbReference type="AlphaFoldDB" id="C6XMK8"/>
<dbReference type="EMBL" id="CP001678">
    <property type="protein sequence ID" value="ACT59922.1"/>
    <property type="molecule type" value="Genomic_DNA"/>
</dbReference>
<feature type="transmembrane region" description="Helical" evidence="1">
    <location>
        <begin position="87"/>
        <end position="109"/>
    </location>
</feature>
<dbReference type="InterPro" id="IPR050623">
    <property type="entry name" value="Glucan_succinyl_AcylTrfase"/>
</dbReference>